<feature type="coiled-coil region" evidence="1">
    <location>
        <begin position="23"/>
        <end position="50"/>
    </location>
</feature>
<dbReference type="EMBL" id="SNSC02000025">
    <property type="protein sequence ID" value="TID13651.1"/>
    <property type="molecule type" value="Genomic_DNA"/>
</dbReference>
<evidence type="ECO:0000256" key="1">
    <source>
        <dbReference type="SAM" id="Coils"/>
    </source>
</evidence>
<protein>
    <submittedName>
        <fullName evidence="2">Aldo-keto reductase yakc [NADP(+)]</fullName>
    </submittedName>
</protein>
<name>A0A4Z1NE01_9PEZI</name>
<accession>A0A4Z1NE01</accession>
<gene>
    <name evidence="2" type="ORF">E6O75_ATG01629</name>
</gene>
<reference evidence="2 3" key="1">
    <citation type="submission" date="2019-04" db="EMBL/GenBank/DDBJ databases">
        <title>High contiguity whole genome sequence and gene annotation resource for two Venturia nashicola isolates.</title>
        <authorList>
            <person name="Prokchorchik M."/>
            <person name="Won K."/>
            <person name="Lee Y."/>
            <person name="Choi E.D."/>
            <person name="Segonzac C."/>
            <person name="Sohn K.H."/>
        </authorList>
    </citation>
    <scope>NUCLEOTIDE SEQUENCE [LARGE SCALE GENOMIC DNA]</scope>
    <source>
        <strain evidence="2 3">PRI2</strain>
    </source>
</reference>
<dbReference type="Proteomes" id="UP000298493">
    <property type="component" value="Unassembled WGS sequence"/>
</dbReference>
<comment type="caution">
    <text evidence="2">The sequence shown here is derived from an EMBL/GenBank/DDBJ whole genome shotgun (WGS) entry which is preliminary data.</text>
</comment>
<sequence>MDPSLSSLVNIITELQQEKRDVRIASEKKVADLELELRIEQQRNGALMAQLIEVLGDGPARSDELMHQLIESLENKQCSRHWAEQENGDQPYLSSQAVVEAVTKAVNTLTESAVQVQRALPEAEMRLSRKHSVMRMEVEKALAASTTELMNLLRTSQRSSQHITRYDEVNTEELVENINNRLTNEHDENSLVSKVAAKMGSQATYKLEASEKAPKGTYKLSLQSIKAGDAKHMFRKQ</sequence>
<evidence type="ECO:0000313" key="3">
    <source>
        <dbReference type="Proteomes" id="UP000298493"/>
    </source>
</evidence>
<dbReference type="OrthoDB" id="10332363at2759"/>
<keyword evidence="3" id="KW-1185">Reference proteome</keyword>
<dbReference type="AlphaFoldDB" id="A0A4Z1NE01"/>
<keyword evidence="1" id="KW-0175">Coiled coil</keyword>
<organism evidence="2 3">
    <name type="scientific">Venturia nashicola</name>
    <dbReference type="NCBI Taxonomy" id="86259"/>
    <lineage>
        <taxon>Eukaryota</taxon>
        <taxon>Fungi</taxon>
        <taxon>Dikarya</taxon>
        <taxon>Ascomycota</taxon>
        <taxon>Pezizomycotina</taxon>
        <taxon>Dothideomycetes</taxon>
        <taxon>Pleosporomycetidae</taxon>
        <taxon>Venturiales</taxon>
        <taxon>Venturiaceae</taxon>
        <taxon>Venturia</taxon>
    </lineage>
</organism>
<evidence type="ECO:0000313" key="2">
    <source>
        <dbReference type="EMBL" id="TID13651.1"/>
    </source>
</evidence>
<proteinExistence type="predicted"/>